<feature type="region of interest" description="Disordered" evidence="1">
    <location>
        <begin position="14"/>
        <end position="34"/>
    </location>
</feature>
<dbReference type="PANTHER" id="PTHR33116:SF70">
    <property type="entry name" value="NON-LTR RETROELEMENT REVERSE TRANSCRIPTASE-LIKE PROTEIN"/>
    <property type="match status" value="1"/>
</dbReference>
<dbReference type="InterPro" id="IPR002156">
    <property type="entry name" value="RNaseH_domain"/>
</dbReference>
<dbReference type="EMBL" id="AWWV01008302">
    <property type="protein sequence ID" value="OMO91594.1"/>
    <property type="molecule type" value="Genomic_DNA"/>
</dbReference>
<feature type="compositionally biased region" description="Polar residues" evidence="1">
    <location>
        <begin position="341"/>
        <end position="350"/>
    </location>
</feature>
<feature type="region of interest" description="Disordered" evidence="1">
    <location>
        <begin position="333"/>
        <end position="356"/>
    </location>
</feature>
<dbReference type="InterPro" id="IPR012337">
    <property type="entry name" value="RNaseH-like_sf"/>
</dbReference>
<dbReference type="OMA" id="CAGIGHE"/>
<dbReference type="Pfam" id="PF14111">
    <property type="entry name" value="DUF4283"/>
    <property type="match status" value="1"/>
</dbReference>
<comment type="caution">
    <text evidence="3">The sequence shown here is derived from an EMBL/GenBank/DDBJ whole genome shotgun (WGS) entry which is preliminary data.</text>
</comment>
<dbReference type="PANTHER" id="PTHR33116">
    <property type="entry name" value="REVERSE TRANSCRIPTASE ZINC-BINDING DOMAIN-CONTAINING PROTEIN-RELATED-RELATED"/>
    <property type="match status" value="1"/>
</dbReference>
<accession>A0A1R3J9T5</accession>
<dbReference type="InterPro" id="IPR036397">
    <property type="entry name" value="RNaseH_sf"/>
</dbReference>
<dbReference type="InterPro" id="IPR044730">
    <property type="entry name" value="RNase_H-like_dom_plant"/>
</dbReference>
<evidence type="ECO:0000313" key="4">
    <source>
        <dbReference type="Proteomes" id="UP000188268"/>
    </source>
</evidence>
<dbReference type="Pfam" id="PF13456">
    <property type="entry name" value="RVT_3"/>
    <property type="match status" value="1"/>
</dbReference>
<dbReference type="SUPFAM" id="SSF53098">
    <property type="entry name" value="Ribonuclease H-like"/>
    <property type="match status" value="1"/>
</dbReference>
<dbReference type="OrthoDB" id="1000146at2759"/>
<dbReference type="Gene3D" id="3.30.420.10">
    <property type="entry name" value="Ribonuclease H-like superfamily/Ribonuclease H"/>
    <property type="match status" value="1"/>
</dbReference>
<proteinExistence type="predicted"/>
<feature type="region of interest" description="Disordered" evidence="1">
    <location>
        <begin position="419"/>
        <end position="485"/>
    </location>
</feature>
<evidence type="ECO:0000313" key="3">
    <source>
        <dbReference type="EMBL" id="OMO91594.1"/>
    </source>
</evidence>
<name>A0A1R3J9T5_COCAP</name>
<gene>
    <name evidence="3" type="ORF">CCACVL1_07070</name>
</gene>
<dbReference type="Proteomes" id="UP000188268">
    <property type="component" value="Unassembled WGS sequence"/>
</dbReference>
<dbReference type="PROSITE" id="PS50879">
    <property type="entry name" value="RNASE_H_1"/>
    <property type="match status" value="1"/>
</dbReference>
<organism evidence="3 4">
    <name type="scientific">Corchorus capsularis</name>
    <name type="common">Jute</name>
    <dbReference type="NCBI Taxonomy" id="210143"/>
    <lineage>
        <taxon>Eukaryota</taxon>
        <taxon>Viridiplantae</taxon>
        <taxon>Streptophyta</taxon>
        <taxon>Embryophyta</taxon>
        <taxon>Tracheophyta</taxon>
        <taxon>Spermatophyta</taxon>
        <taxon>Magnoliopsida</taxon>
        <taxon>eudicotyledons</taxon>
        <taxon>Gunneridae</taxon>
        <taxon>Pentapetalae</taxon>
        <taxon>rosids</taxon>
        <taxon>malvids</taxon>
        <taxon>Malvales</taxon>
        <taxon>Malvaceae</taxon>
        <taxon>Grewioideae</taxon>
        <taxon>Apeibeae</taxon>
        <taxon>Corchorus</taxon>
    </lineage>
</organism>
<keyword evidence="4" id="KW-1185">Reference proteome</keyword>
<dbReference type="GO" id="GO:0003676">
    <property type="term" value="F:nucleic acid binding"/>
    <property type="evidence" value="ECO:0007669"/>
    <property type="project" value="InterPro"/>
</dbReference>
<sequence>MAELDFLSSLANKAPEWNTSPAPREDCPSATSFKADGNSSLGSFKDALLSSVPIQVGFSPLDFDVSDDEDDGDTTIPRIKLTREEKIKIRAPWMNSLIVNAQGRYPFKLFNDRIKALWSLKGKYQIIDLDKGHFLVRLERKEDYETALFKGPWFLNNSCLNVRKWRADFQPTDEPEEEFSAIWVRLPNLPFEYFNRLVIEKVVASLGKLIKVDFHTDNGNRGRFARMLVQIPLNKQLIDRFKIGESRIDVAAYRENSNFEAFVLGGTDVAGTSGSKDVGPGLVNVEDLNLVSVGEGPNQAQILESPRALSNQISIPTFSETEYSSLLPSQEALASKDDNTRPTGSSMANSSDDRDDREFAEHLLPVSDNGRLPKTPRGTIAQRCLHDLDCTAEVRADLQERELPLEPTLPQVVRDLANANPRGDNYVEQEEGNTASHGGVWSSRGELDELNRDFDDSGGQEDQNSLSRRPADRNKTTRKSSQGGPGGWVEVFGRLYLQKRLELLRAASRMGIQDPRWFPMKILSYNARGAANPLFKQLVRQLVADHKPTMLIITEPRISGSRGELVRNSLGFDGSEYVDPIGFSGGIWILWHTTEIDVTVKSKTRQEITVDIKAWDAHPFCFDTVVQKFIALVKNWNKNTFGNVFHNLKRIQARLLGIQKEISDNPSQFLLDLDRELNRELADILRKVESLWAMKFRVDWLLEGDNNTKFFHKTTIARRRSLYTSESDFCCLLPQNPPPGIRRVSDDAFSNLGDPISPYLFILCMEFLSLAIDQEVSQHNWNPILKVNANKTKIWFSPRVPDENKNRITSRLGFQKVSNLGVYLGHPTLVGKAKKNDFLFVIDKMRNKLSGWKAHNLSFAGKYTLIQSVSSTMADYSMNTSLLPAAIHYEMDRIHMNFLWGDTDEGKKVHLLSWNQVTKKKHRGGLSLRKSKFRNIALMAKLQWRAKISPEDLWVKALNGKYKAFSGGSGGGGGSVRNNSSDVWKGMSKGSIFVEKGLKKVINSGRNSSFWNDIWISNRIETLRSMITGPLTRNDSLLNVADCIEDDGTWNFSTTEFFHLGGSTPKLVIRRTVNVHWVPPCLGWLKLNSDGSSLGNPRPAGAGGYFRSENGGWILGYARRIDHLTSLQAELWGLRDGLRLAVDKSFTKLEEPDEVDSLPEAHTLFS</sequence>
<dbReference type="GO" id="GO:0004523">
    <property type="term" value="F:RNA-DNA hybrid ribonuclease activity"/>
    <property type="evidence" value="ECO:0007669"/>
    <property type="project" value="InterPro"/>
</dbReference>
<protein>
    <recommendedName>
        <fullName evidence="2">RNase H type-1 domain-containing protein</fullName>
    </recommendedName>
</protein>
<dbReference type="Gramene" id="OMO91594">
    <property type="protein sequence ID" value="OMO91594"/>
    <property type="gene ID" value="CCACVL1_07070"/>
</dbReference>
<dbReference type="CDD" id="cd06222">
    <property type="entry name" value="RNase_H_like"/>
    <property type="match status" value="1"/>
</dbReference>
<dbReference type="InterPro" id="IPR025558">
    <property type="entry name" value="DUF4283"/>
</dbReference>
<feature type="domain" description="RNase H type-1" evidence="2">
    <location>
        <begin position="1081"/>
        <end position="1166"/>
    </location>
</feature>
<feature type="compositionally biased region" description="Basic and acidic residues" evidence="1">
    <location>
        <begin position="445"/>
        <end position="455"/>
    </location>
</feature>
<evidence type="ECO:0000259" key="2">
    <source>
        <dbReference type="PROSITE" id="PS50879"/>
    </source>
</evidence>
<reference evidence="3 4" key="1">
    <citation type="submission" date="2013-09" db="EMBL/GenBank/DDBJ databases">
        <title>Corchorus capsularis genome sequencing.</title>
        <authorList>
            <person name="Alam M."/>
            <person name="Haque M.S."/>
            <person name="Islam M.S."/>
            <person name="Emdad E.M."/>
            <person name="Islam M.M."/>
            <person name="Ahmed B."/>
            <person name="Halim A."/>
            <person name="Hossen Q.M.M."/>
            <person name="Hossain M.Z."/>
            <person name="Ahmed R."/>
            <person name="Khan M.M."/>
            <person name="Islam R."/>
            <person name="Rashid M.M."/>
            <person name="Khan S.A."/>
            <person name="Rahman M.S."/>
            <person name="Alam M."/>
        </authorList>
    </citation>
    <scope>NUCLEOTIDE SEQUENCE [LARGE SCALE GENOMIC DNA]</scope>
    <source>
        <strain evidence="4">cv. CVL-1</strain>
        <tissue evidence="3">Whole seedling</tissue>
    </source>
</reference>
<evidence type="ECO:0000256" key="1">
    <source>
        <dbReference type="SAM" id="MobiDB-lite"/>
    </source>
</evidence>
<dbReference type="AlphaFoldDB" id="A0A1R3J9T5"/>